<sequence length="733" mass="79958">MADEMVLAAQRFINSTYGSVAGIPHVEENGKTGWPVMYALTRALQYEIGIQSLSDTFGPTTLSTLQTKYPVVDAGHTTTNITKIVQAGLYCKGYDGSGINGQYDARTGAAVALLKTDMGVDGVFPGPGVPPKVLKALLTMDAYVTVNGGSNAVRGIQRWMNASYVQRQNYFVVPCDGWFSRDVQKALMFAIQYALGMSDAVANGVFGPGTKAGLQANPLEIGSTGTFVRLFSAAMVFNRRSGAVFTDTFDADLAARVREFQDFVRLTVNGKADYPTWASLLVSTGDPTRKGIALDCVTEVTPERGAALIAAGYQVVGRYLTNVPGTTLNKKIQKYEISNILGAGLRFFPIYQTYGGSASYFSDNQGYIDGLAACDAANGYGIKRGTRIYFAVDFDALDHQITSNIIPHFRGIARAMEYLGNKYVPAAYGPRNVCSRVTAAQLSFGSFVSDMSTGFSGNLGFPMPEDWMFDQISTITVGSGAGQIEIDNNIASGRDRGQDAVDPVSTVYNLDVHWDQDYTLALAEDIKQCLKTYGIEESDTTGIYSTSEAIAKVLEKDALITSLARNLKIRKALIQVPILWEMRHKNIEDAGKDAAVKAYYSTGIGLWDDCSTGLGEVFARSAIRARNYAMDNQLLSFGIRLDPNNHDHVGDTWSKLNGNEEFNIGCVAYVHFWHASLLTNPISRPPGLDYTDDETHRLLARYQGDTPEAMVEGAKRLAVYRVFEKYNAPLRNL</sequence>
<dbReference type="InterPro" id="IPR002477">
    <property type="entry name" value="Peptidoglycan-bd-like"/>
</dbReference>
<dbReference type="SUPFAM" id="SSF47090">
    <property type="entry name" value="PGBD-like"/>
    <property type="match status" value="1"/>
</dbReference>
<dbReference type="CDD" id="cd06418">
    <property type="entry name" value="GH25_BacA-like"/>
    <property type="match status" value="1"/>
</dbReference>
<dbReference type="RefSeq" id="WP_344325612.1">
    <property type="nucleotide sequence ID" value="NZ_BAAAKJ010000029.1"/>
</dbReference>
<accession>A0ABN1XSY5</accession>
<evidence type="ECO:0000259" key="1">
    <source>
        <dbReference type="Pfam" id="PF01471"/>
    </source>
</evidence>
<evidence type="ECO:0000259" key="2">
    <source>
        <dbReference type="Pfam" id="PF08924"/>
    </source>
</evidence>
<gene>
    <name evidence="3" type="ORF">GCM10009639_07440</name>
</gene>
<proteinExistence type="predicted"/>
<dbReference type="SUPFAM" id="SSF51445">
    <property type="entry name" value="(Trans)glycosidases"/>
    <property type="match status" value="1"/>
</dbReference>
<evidence type="ECO:0000313" key="3">
    <source>
        <dbReference type="EMBL" id="GAA1385101.1"/>
    </source>
</evidence>
<dbReference type="InterPro" id="IPR036365">
    <property type="entry name" value="PGBD-like_sf"/>
</dbReference>
<feature type="domain" description="Peptidoglycan binding-like" evidence="1">
    <location>
        <begin position="245"/>
        <end position="280"/>
    </location>
</feature>
<dbReference type="EMBL" id="BAAAKJ010000029">
    <property type="protein sequence ID" value="GAA1385101.1"/>
    <property type="molecule type" value="Genomic_DNA"/>
</dbReference>
<dbReference type="InterPro" id="IPR015020">
    <property type="entry name" value="Rv2525c-like_Glyco_Hydro-like"/>
</dbReference>
<dbReference type="Proteomes" id="UP001499863">
    <property type="component" value="Unassembled WGS sequence"/>
</dbReference>
<dbReference type="Gene3D" id="3.20.20.80">
    <property type="entry name" value="Glycosidases"/>
    <property type="match status" value="1"/>
</dbReference>
<dbReference type="Pfam" id="PF01471">
    <property type="entry name" value="PG_binding_1"/>
    <property type="match status" value="1"/>
</dbReference>
<evidence type="ECO:0000313" key="4">
    <source>
        <dbReference type="Proteomes" id="UP001499863"/>
    </source>
</evidence>
<dbReference type="Pfam" id="PF08924">
    <property type="entry name" value="Rv2525c_GlyHyd-like"/>
    <property type="match status" value="1"/>
</dbReference>
<reference evidence="3 4" key="1">
    <citation type="journal article" date="2019" name="Int. J. Syst. Evol. Microbiol.">
        <title>The Global Catalogue of Microorganisms (GCM) 10K type strain sequencing project: providing services to taxonomists for standard genome sequencing and annotation.</title>
        <authorList>
            <consortium name="The Broad Institute Genomics Platform"/>
            <consortium name="The Broad Institute Genome Sequencing Center for Infectious Disease"/>
            <person name="Wu L."/>
            <person name="Ma J."/>
        </authorList>
    </citation>
    <scope>NUCLEOTIDE SEQUENCE [LARGE SCALE GENOMIC DNA]</scope>
    <source>
        <strain evidence="3 4">JCM 12393</strain>
    </source>
</reference>
<protein>
    <submittedName>
        <fullName evidence="3">DUF1906 domain-containing protein</fullName>
    </submittedName>
</protein>
<feature type="domain" description="Rv2525c-like glycoside hydrolase-like" evidence="2">
    <location>
        <begin position="307"/>
        <end position="490"/>
    </location>
</feature>
<keyword evidence="4" id="KW-1185">Reference proteome</keyword>
<name>A0ABN1XSY5_9ACTN</name>
<comment type="caution">
    <text evidence="3">The sequence shown here is derived from an EMBL/GenBank/DDBJ whole genome shotgun (WGS) entry which is preliminary data.</text>
</comment>
<organism evidence="3 4">
    <name type="scientific">Kitasatospora putterlickiae</name>
    <dbReference type="NCBI Taxonomy" id="221725"/>
    <lineage>
        <taxon>Bacteria</taxon>
        <taxon>Bacillati</taxon>
        <taxon>Actinomycetota</taxon>
        <taxon>Actinomycetes</taxon>
        <taxon>Kitasatosporales</taxon>
        <taxon>Streptomycetaceae</taxon>
        <taxon>Kitasatospora</taxon>
    </lineage>
</organism>
<dbReference type="InterPro" id="IPR017853">
    <property type="entry name" value="GH"/>
</dbReference>